<evidence type="ECO:0000313" key="2">
    <source>
        <dbReference type="EMBL" id="SDO43716.1"/>
    </source>
</evidence>
<sequence length="335" mass="35830">MTEHRATSGPPSHRVAAVVYNPVKVDLAAVKAEIASAEKSAGWAPTLWFETTKDDPGQGPTAEALEAGAIMVIAAGGDGTVRAVAEAMYDSDASLALLPSGTGNLLARNLNLPLDDLASSARTAFAGLDRRIDLPLIDIRRDDQSISRHAYLVMAGLGLDATMLANTNDAAKDKVGWLAYVGALGGAMLDQNQLHLHYNVDGTGNRSVHAHTIIIGNCGSLPGNVLLLPDAAIDDEMFEMVLLRPRGLVGWVQITTKILWENGLLRRTEVGRKFMGLAKEVRALRYIKGREVVLRLERPHEIELDGDTFGSALALKIWIEPGALTVRVPVPGSPS</sequence>
<dbReference type="EMBL" id="FNIB01000018">
    <property type="protein sequence ID" value="SDO43716.1"/>
    <property type="molecule type" value="Genomic_DNA"/>
</dbReference>
<dbReference type="STRING" id="1424659.SAMN05216368_11833"/>
<evidence type="ECO:0000259" key="1">
    <source>
        <dbReference type="PROSITE" id="PS50146"/>
    </source>
</evidence>
<dbReference type="SMART" id="SM00046">
    <property type="entry name" value="DAGKc"/>
    <property type="match status" value="1"/>
</dbReference>
<dbReference type="Proteomes" id="UP000298252">
    <property type="component" value="Unassembled WGS sequence"/>
</dbReference>
<name>A0A4R8UXC4_9MICO</name>
<keyword evidence="2" id="KW-0808">Transferase</keyword>
<organism evidence="2 4">
    <name type="scientific">Cryobacterium flavum</name>
    <dbReference type="NCBI Taxonomy" id="1424659"/>
    <lineage>
        <taxon>Bacteria</taxon>
        <taxon>Bacillati</taxon>
        <taxon>Actinomycetota</taxon>
        <taxon>Actinomycetes</taxon>
        <taxon>Micrococcales</taxon>
        <taxon>Microbacteriaceae</taxon>
        <taxon>Cryobacterium</taxon>
    </lineage>
</organism>
<reference evidence="2 4" key="1">
    <citation type="submission" date="2016-10" db="EMBL/GenBank/DDBJ databases">
        <authorList>
            <person name="Varghese N."/>
            <person name="Submissions S."/>
        </authorList>
    </citation>
    <scope>NUCLEOTIDE SEQUENCE [LARGE SCALE GENOMIC DNA]</scope>
    <source>
        <strain evidence="2 4">CGMCC 1.11215</strain>
    </source>
</reference>
<dbReference type="Pfam" id="PF00781">
    <property type="entry name" value="DAGK_cat"/>
    <property type="match status" value="1"/>
</dbReference>
<evidence type="ECO:0000313" key="4">
    <source>
        <dbReference type="Proteomes" id="UP000199639"/>
    </source>
</evidence>
<dbReference type="PROSITE" id="PS50146">
    <property type="entry name" value="DAGK"/>
    <property type="match status" value="1"/>
</dbReference>
<keyword evidence="5" id="KW-1185">Reference proteome</keyword>
<gene>
    <name evidence="3" type="ORF">E3O21_17405</name>
    <name evidence="2" type="ORF">SAMN05216368_11833</name>
</gene>
<dbReference type="AlphaFoldDB" id="A0A4R8UXC4"/>
<keyword evidence="2" id="KW-0418">Kinase</keyword>
<dbReference type="InterPro" id="IPR001206">
    <property type="entry name" value="Diacylglycerol_kinase_cat_dom"/>
</dbReference>
<dbReference type="Gene3D" id="3.40.50.10330">
    <property type="entry name" value="Probable inorganic polyphosphate/atp-NAD kinase, domain 1"/>
    <property type="match status" value="1"/>
</dbReference>
<accession>A0A4R8UXC4</accession>
<dbReference type="InterPro" id="IPR017438">
    <property type="entry name" value="ATP-NAD_kinase_N"/>
</dbReference>
<reference evidence="3 5" key="2">
    <citation type="submission" date="2019-03" db="EMBL/GenBank/DDBJ databases">
        <title>Genomics of glacier-inhabiting Cryobacterium strains.</title>
        <authorList>
            <person name="Liu Q."/>
            <person name="Xin Y.-H."/>
        </authorList>
    </citation>
    <scope>NUCLEOTIDE SEQUENCE [LARGE SCALE GENOMIC DNA]</scope>
    <source>
        <strain evidence="3 5">Hh8</strain>
    </source>
</reference>
<dbReference type="GO" id="GO:0016301">
    <property type="term" value="F:kinase activity"/>
    <property type="evidence" value="ECO:0007669"/>
    <property type="project" value="UniProtKB-KW"/>
</dbReference>
<protein>
    <submittedName>
        <fullName evidence="2 3">Diacylglycerol kinase</fullName>
    </submittedName>
</protein>
<dbReference type="Proteomes" id="UP000199639">
    <property type="component" value="Unassembled WGS sequence"/>
</dbReference>
<dbReference type="RefSeq" id="WP_092342126.1">
    <property type="nucleotide sequence ID" value="NZ_FNIB01000018.1"/>
</dbReference>
<proteinExistence type="predicted"/>
<dbReference type="Gene3D" id="2.60.200.40">
    <property type="match status" value="1"/>
</dbReference>
<evidence type="ECO:0000313" key="5">
    <source>
        <dbReference type="Proteomes" id="UP000298252"/>
    </source>
</evidence>
<dbReference type="InterPro" id="IPR016064">
    <property type="entry name" value="NAD/diacylglycerol_kinase_sf"/>
</dbReference>
<dbReference type="EMBL" id="SOFD01000041">
    <property type="protein sequence ID" value="TFB72885.1"/>
    <property type="molecule type" value="Genomic_DNA"/>
</dbReference>
<feature type="domain" description="DAGKc" evidence="1">
    <location>
        <begin position="11"/>
        <end position="141"/>
    </location>
</feature>
<evidence type="ECO:0000313" key="3">
    <source>
        <dbReference type="EMBL" id="TFB72885.1"/>
    </source>
</evidence>
<dbReference type="SUPFAM" id="SSF111331">
    <property type="entry name" value="NAD kinase/diacylglycerol kinase-like"/>
    <property type="match status" value="1"/>
</dbReference>